<organism evidence="1 2">
    <name type="scientific">Leptospira santarosai</name>
    <dbReference type="NCBI Taxonomy" id="28183"/>
    <lineage>
        <taxon>Bacteria</taxon>
        <taxon>Pseudomonadati</taxon>
        <taxon>Spirochaetota</taxon>
        <taxon>Spirochaetia</taxon>
        <taxon>Leptospirales</taxon>
        <taxon>Leptospiraceae</taxon>
        <taxon>Leptospira</taxon>
    </lineage>
</organism>
<evidence type="ECO:0000313" key="2">
    <source>
        <dbReference type="Proteomes" id="UP000189337"/>
    </source>
</evidence>
<dbReference type="RefSeq" id="WP_046943350.1">
    <property type="nucleotide sequence ID" value="NZ_MTSU01000032.1"/>
</dbReference>
<reference evidence="1 2" key="1">
    <citation type="submission" date="2017-01" db="EMBL/GenBank/DDBJ databases">
        <title>Comparative genomic analysis of Brazilian Leptospira santarosai.</title>
        <authorList>
            <person name="Moreno L.Z."/>
            <person name="Miraglia F."/>
            <person name="Kremer F.S."/>
            <person name="Eslabao M.R."/>
            <person name="Lilenbaum W."/>
            <person name="Dellagostin O.A."/>
            <person name="Moreno A.M."/>
        </authorList>
    </citation>
    <scope>NUCLEOTIDE SEQUENCE [LARGE SCALE GENOMIC DNA]</scope>
    <source>
        <strain evidence="1 2">M52/8-19</strain>
    </source>
</reference>
<sequence>MNSVKVGIIDDGFPIIAKTKLDFKEIDELTRSEEDWATEEALRKLSIKLISESRLWKQRIHIEAFSHPEFYLQEENLNLDYIIYDWEYKPICEPKEALHEILSNSQAKVFIYSAFDKIDRIPNFLNESKFKKFSEDNRYEIIEKGEEDDKNTILNEIREKFKNGELVNWEDEKIKIIPSKYLIDSTEFWKLTSVLGDRSVKNFIAENHNTIDENSINLMVDQSTYKYYIDEQKLILSSINSPSLNERFGKLQELSMREAFVFGLDKLEEAKERGYAKIK</sequence>
<dbReference type="Proteomes" id="UP000189337">
    <property type="component" value="Unassembled WGS sequence"/>
</dbReference>
<evidence type="ECO:0000313" key="1">
    <source>
        <dbReference type="EMBL" id="ONF90886.1"/>
    </source>
</evidence>
<name>A0AB73MWI7_9LEPT</name>
<dbReference type="AlphaFoldDB" id="A0AB73MWI7"/>
<protein>
    <submittedName>
        <fullName evidence="1">Uncharacterized protein</fullName>
    </submittedName>
</protein>
<comment type="caution">
    <text evidence="1">The sequence shown here is derived from an EMBL/GenBank/DDBJ whole genome shotgun (WGS) entry which is preliminary data.</text>
</comment>
<accession>A0AB73MWI7</accession>
<dbReference type="EMBL" id="MTSU01000032">
    <property type="protein sequence ID" value="ONF90886.1"/>
    <property type="molecule type" value="Genomic_DNA"/>
</dbReference>
<gene>
    <name evidence="1" type="ORF">BWD14_19115</name>
</gene>
<proteinExistence type="predicted"/>